<dbReference type="InterPro" id="IPR007244">
    <property type="entry name" value="Naa35_N"/>
</dbReference>
<gene>
    <name evidence="7" type="ORF">OAUR00152_LOCUS40243</name>
</gene>
<dbReference type="Pfam" id="PF04112">
    <property type="entry name" value="Mak10"/>
    <property type="match status" value="1"/>
</dbReference>
<evidence type="ECO:0000256" key="1">
    <source>
        <dbReference type="ARBA" id="ARBA00004496"/>
    </source>
</evidence>
<evidence type="ECO:0000259" key="5">
    <source>
        <dbReference type="Pfam" id="PF04112"/>
    </source>
</evidence>
<dbReference type="PANTHER" id="PTHR21373:SF0">
    <property type="entry name" value="N-ALPHA-ACETYLTRANSFERASE 35, NATC AUXILIARY SUBUNIT"/>
    <property type="match status" value="1"/>
</dbReference>
<evidence type="ECO:0000256" key="2">
    <source>
        <dbReference type="ARBA" id="ARBA00006289"/>
    </source>
</evidence>
<organism evidence="7">
    <name type="scientific">Odontella aurita</name>
    <dbReference type="NCBI Taxonomy" id="265563"/>
    <lineage>
        <taxon>Eukaryota</taxon>
        <taxon>Sar</taxon>
        <taxon>Stramenopiles</taxon>
        <taxon>Ochrophyta</taxon>
        <taxon>Bacillariophyta</taxon>
        <taxon>Mediophyceae</taxon>
        <taxon>Biddulphiophycidae</taxon>
        <taxon>Eupodiscales</taxon>
        <taxon>Odontellaceae</taxon>
        <taxon>Odontella</taxon>
    </lineage>
</organism>
<comment type="similarity">
    <text evidence="2">Belongs to the MAK10 family.</text>
</comment>
<dbReference type="AlphaFoldDB" id="A0A7S4K6S4"/>
<dbReference type="InterPro" id="IPR057982">
    <property type="entry name" value="TPR_NAA35"/>
</dbReference>
<feature type="domain" description="NAA35-like TPR repeats" evidence="6">
    <location>
        <begin position="375"/>
        <end position="780"/>
    </location>
</feature>
<evidence type="ECO:0000313" key="7">
    <source>
        <dbReference type="EMBL" id="CAE2285711.1"/>
    </source>
</evidence>
<dbReference type="EMBL" id="HBKQ01058911">
    <property type="protein sequence ID" value="CAE2285711.1"/>
    <property type="molecule type" value="Transcribed_RNA"/>
</dbReference>
<sequence length="783" mass="87629">MATSSCRDDETDDSDHMVDITNFFEGAVASLSYSEPFLCNEESFSLQDSMAALELMDPKMDCCEIPTSKTEEGIGPKQGEGIEVLGPFPTTVPPRNLPRGLYDELLTLPWDDLTLRQARIICLEAATRLESMLSGSSVAESTYTCLYAHDCVLKDMSERLAAPSSDIAQATKSAQKSVYSSTLLLVKLSESVRTVVQHADIYEEEDFTVNAYGFDFSPDINDGALRTVVESAMRELEEYLVGKESNQDVADADIIRLLLGFQLDLSEACSLMTKLSTENVKDFVGRVKNIVTSGSEKIKKAKGLVLGIEKGTRPSSLKDELDVVSQSFDSFINRRLLGNAPVRKVKFQNHIGSLESLATVMEEIDWAACDLLLHGSTLGRIRRMLAHISASSVNILSRSIIVLNLYFDDLLLGQHSLSQMISQHMQQISGAPSSLVETDYGRSFLNRLGKPVYDTLKVLALNRNRQRAYADALMFREWAGLKMEAAAVDYYYKQEKDSDLQSTPFATNYVLHTTVWLMEHHLGTGVELGLFPGHHDLSVAFWYWDFLLSTQLNISTVMRKAKVERKVHDAKIIREHEEKKVAEFQPRGKKKGKKTSANSRNIPVALSTFMAPTKQDLEDNTEFMLLGLRRTLCRGIVRLIAALNQAEVLNKPKYSFSSHDIIFRKRFEPFAIIEQPPRLSYADFEKGSDYSGVSQKELLTSAAECFKASKAVVDKLLNQVKDVESFSPIRRQEVMELAKVCVGNTIFLHQLTEMVNSGKGEAKSASVSFEFNSHRQFCSIKFK</sequence>
<evidence type="ECO:0000259" key="6">
    <source>
        <dbReference type="Pfam" id="PF25789"/>
    </source>
</evidence>
<reference evidence="7" key="1">
    <citation type="submission" date="2021-01" db="EMBL/GenBank/DDBJ databases">
        <authorList>
            <person name="Corre E."/>
            <person name="Pelletier E."/>
            <person name="Niang G."/>
            <person name="Scheremetjew M."/>
            <person name="Finn R."/>
            <person name="Kale V."/>
            <person name="Holt S."/>
            <person name="Cochrane G."/>
            <person name="Meng A."/>
            <person name="Brown T."/>
            <person name="Cohen L."/>
        </authorList>
    </citation>
    <scope>NUCLEOTIDE SEQUENCE</scope>
    <source>
        <strain evidence="7">Isolate 1302-5</strain>
    </source>
</reference>
<evidence type="ECO:0000256" key="3">
    <source>
        <dbReference type="ARBA" id="ARBA00022490"/>
    </source>
</evidence>
<protein>
    <submittedName>
        <fullName evidence="7">Uncharacterized protein</fullName>
    </submittedName>
</protein>
<keyword evidence="3" id="KW-0963">Cytoplasm</keyword>
<dbReference type="InterPro" id="IPR057983">
    <property type="entry name" value="NAA35-like_N"/>
</dbReference>
<proteinExistence type="inferred from homology"/>
<feature type="domain" description="NAA35-like N-terminal" evidence="5">
    <location>
        <begin position="40"/>
        <end position="221"/>
    </location>
</feature>
<dbReference type="Pfam" id="PF25789">
    <property type="entry name" value="TPR_NAA35"/>
    <property type="match status" value="1"/>
</dbReference>
<dbReference type="GO" id="GO:0031417">
    <property type="term" value="C:NatC complex"/>
    <property type="evidence" value="ECO:0007669"/>
    <property type="project" value="InterPro"/>
</dbReference>
<evidence type="ECO:0000256" key="4">
    <source>
        <dbReference type="SAM" id="MobiDB-lite"/>
    </source>
</evidence>
<dbReference type="PANTHER" id="PTHR21373">
    <property type="entry name" value="GLUCOSE REPRESSIBLE PROTEIN MAK10"/>
    <property type="match status" value="1"/>
</dbReference>
<name>A0A7S4K6S4_9STRA</name>
<comment type="subcellular location">
    <subcellularLocation>
        <location evidence="1">Cytoplasm</location>
    </subcellularLocation>
</comment>
<accession>A0A7S4K6S4</accession>
<feature type="region of interest" description="Disordered" evidence="4">
    <location>
        <begin position="69"/>
        <end position="89"/>
    </location>
</feature>